<dbReference type="EMBL" id="BEZZ01000940">
    <property type="protein sequence ID" value="GCC37105.1"/>
    <property type="molecule type" value="Genomic_DNA"/>
</dbReference>
<dbReference type="Proteomes" id="UP000287033">
    <property type="component" value="Unassembled WGS sequence"/>
</dbReference>
<proteinExistence type="inferred from homology"/>
<dbReference type="PANTHER" id="PTHR10109:SF0">
    <property type="entry name" value="MATRIX GLA PROTEIN"/>
    <property type="match status" value="1"/>
</dbReference>
<evidence type="ECO:0000313" key="15">
    <source>
        <dbReference type="EMBL" id="GCC37105.1"/>
    </source>
</evidence>
<evidence type="ECO:0000256" key="1">
    <source>
        <dbReference type="ARBA" id="ARBA00004613"/>
    </source>
</evidence>
<dbReference type="InterPro" id="IPR000294">
    <property type="entry name" value="GLA_domain"/>
</dbReference>
<dbReference type="AlphaFoldDB" id="A0A401T381"/>
<gene>
    <name evidence="15" type="ORF">chiPu_0015606</name>
</gene>
<dbReference type="GO" id="GO:0031012">
    <property type="term" value="C:extracellular matrix"/>
    <property type="evidence" value="ECO:0007669"/>
    <property type="project" value="InterPro"/>
</dbReference>
<evidence type="ECO:0000256" key="2">
    <source>
        <dbReference type="ARBA" id="ARBA00008850"/>
    </source>
</evidence>
<keyword evidence="13" id="KW-0732">Signal</keyword>
<evidence type="ECO:0000259" key="14">
    <source>
        <dbReference type="SMART" id="SM00069"/>
    </source>
</evidence>
<dbReference type="GO" id="GO:0005509">
    <property type="term" value="F:calcium ion binding"/>
    <property type="evidence" value="ECO:0007669"/>
    <property type="project" value="InterPro"/>
</dbReference>
<evidence type="ECO:0000256" key="13">
    <source>
        <dbReference type="SAM" id="SignalP"/>
    </source>
</evidence>
<dbReference type="SMART" id="SM00069">
    <property type="entry name" value="GLA"/>
    <property type="match status" value="1"/>
</dbReference>
<evidence type="ECO:0000313" key="16">
    <source>
        <dbReference type="Proteomes" id="UP000287033"/>
    </source>
</evidence>
<keyword evidence="7" id="KW-0597">Phosphoprotein</keyword>
<keyword evidence="5" id="KW-0301">Gamma-carboxyglutamic acid</keyword>
<keyword evidence="9" id="KW-0892">Osteogenesis</keyword>
<evidence type="ECO:0000256" key="11">
    <source>
        <dbReference type="ARBA" id="ARBA00023188"/>
    </source>
</evidence>
<dbReference type="InterPro" id="IPR058704">
    <property type="entry name" value="BGLAP-like_C"/>
</dbReference>
<evidence type="ECO:0000256" key="8">
    <source>
        <dbReference type="ARBA" id="ARBA00022782"/>
    </source>
</evidence>
<feature type="region of interest" description="Disordered" evidence="12">
    <location>
        <begin position="93"/>
        <end position="120"/>
    </location>
</feature>
<feature type="chain" id="PRO_5019560002" description="Matrix Gla protein" evidence="13">
    <location>
        <begin position="19"/>
        <end position="120"/>
    </location>
</feature>
<dbReference type="PANTHER" id="PTHR10109">
    <property type="entry name" value="MATRIX GLA PROTEIN"/>
    <property type="match status" value="1"/>
</dbReference>
<evidence type="ECO:0000256" key="10">
    <source>
        <dbReference type="ARBA" id="ARBA00023157"/>
    </source>
</evidence>
<feature type="domain" description="Gla" evidence="14">
    <location>
        <begin position="28"/>
        <end position="90"/>
    </location>
</feature>
<comment type="similarity">
    <text evidence="2">Belongs to the osteocalcin/matrix Gla protein family.</text>
</comment>
<evidence type="ECO:0000256" key="5">
    <source>
        <dbReference type="ARBA" id="ARBA00022479"/>
    </source>
</evidence>
<dbReference type="Pfam" id="PF25890">
    <property type="entry name" value="BGLAP_C"/>
    <property type="match status" value="1"/>
</dbReference>
<reference evidence="15 16" key="1">
    <citation type="journal article" date="2018" name="Nat. Ecol. Evol.">
        <title>Shark genomes provide insights into elasmobranch evolution and the origin of vertebrates.</title>
        <authorList>
            <person name="Hara Y"/>
            <person name="Yamaguchi K"/>
            <person name="Onimaru K"/>
            <person name="Kadota M"/>
            <person name="Koyanagi M"/>
            <person name="Keeley SD"/>
            <person name="Tatsumi K"/>
            <person name="Tanaka K"/>
            <person name="Motone F"/>
            <person name="Kageyama Y"/>
            <person name="Nozu R"/>
            <person name="Adachi N"/>
            <person name="Nishimura O"/>
            <person name="Nakagawa R"/>
            <person name="Tanegashima C"/>
            <person name="Kiyatake I"/>
            <person name="Matsumoto R"/>
            <person name="Murakumo K"/>
            <person name="Nishida K"/>
            <person name="Terakita A"/>
            <person name="Kuratani S"/>
            <person name="Sato K"/>
            <person name="Hyodo S Kuraku.S."/>
        </authorList>
    </citation>
    <scope>NUCLEOTIDE SEQUENCE [LARGE SCALE GENOMIC DNA]</scope>
</reference>
<organism evidence="15 16">
    <name type="scientific">Chiloscyllium punctatum</name>
    <name type="common">Brownbanded bambooshark</name>
    <name type="synonym">Hemiscyllium punctatum</name>
    <dbReference type="NCBI Taxonomy" id="137246"/>
    <lineage>
        <taxon>Eukaryota</taxon>
        <taxon>Metazoa</taxon>
        <taxon>Chordata</taxon>
        <taxon>Craniata</taxon>
        <taxon>Vertebrata</taxon>
        <taxon>Chondrichthyes</taxon>
        <taxon>Elasmobranchii</taxon>
        <taxon>Galeomorphii</taxon>
        <taxon>Galeoidea</taxon>
        <taxon>Orectolobiformes</taxon>
        <taxon>Hemiscylliidae</taxon>
        <taxon>Chiloscyllium</taxon>
    </lineage>
</organism>
<keyword evidence="11" id="KW-0891">Chondrogenesis</keyword>
<comment type="caution">
    <text evidence="15">The sequence shown here is derived from an EMBL/GenBank/DDBJ whole genome shotgun (WGS) entry which is preliminary data.</text>
</comment>
<dbReference type="InterPro" id="IPR035972">
    <property type="entry name" value="GLA-like_dom_SF"/>
</dbReference>
<accession>A0A401T381</accession>
<keyword evidence="8" id="KW-0221">Differentiation</keyword>
<evidence type="ECO:0000256" key="4">
    <source>
        <dbReference type="ARBA" id="ARBA00022473"/>
    </source>
</evidence>
<evidence type="ECO:0000256" key="7">
    <source>
        <dbReference type="ARBA" id="ARBA00022553"/>
    </source>
</evidence>
<protein>
    <recommendedName>
        <fullName evidence="3">Matrix Gla protein</fullName>
    </recommendedName>
</protein>
<dbReference type="GO" id="GO:0001503">
    <property type="term" value="P:ossification"/>
    <property type="evidence" value="ECO:0007669"/>
    <property type="project" value="UniProtKB-KW"/>
</dbReference>
<keyword evidence="16" id="KW-1185">Reference proteome</keyword>
<dbReference type="OMA" id="RCEEYRP"/>
<dbReference type="GO" id="GO:0030154">
    <property type="term" value="P:cell differentiation"/>
    <property type="evidence" value="ECO:0007669"/>
    <property type="project" value="UniProtKB-KW"/>
</dbReference>
<feature type="signal peptide" evidence="13">
    <location>
        <begin position="1"/>
        <end position="18"/>
    </location>
</feature>
<dbReference type="SUPFAM" id="SSF57630">
    <property type="entry name" value="GLA-domain"/>
    <property type="match status" value="1"/>
</dbReference>
<evidence type="ECO:0000256" key="9">
    <source>
        <dbReference type="ARBA" id="ARBA00022855"/>
    </source>
</evidence>
<keyword evidence="4" id="KW-0217">Developmental protein</keyword>
<evidence type="ECO:0000256" key="12">
    <source>
        <dbReference type="SAM" id="MobiDB-lite"/>
    </source>
</evidence>
<keyword evidence="10" id="KW-1015">Disulfide bond</keyword>
<name>A0A401T381_CHIPU</name>
<sequence length="120" mass="14423">MRILILFSLCALAVVCVADSSESNEIDDLLFLGRRDANSFMRQPRVPNHWGRRDRFKSPYEINREKCEELLPCERLSRQVGLKLAFGKYFSNRRQRPSGYGRSKPRRHRGRRNRRHHYRY</sequence>
<dbReference type="GO" id="GO:0051216">
    <property type="term" value="P:cartilage development"/>
    <property type="evidence" value="ECO:0007669"/>
    <property type="project" value="UniProtKB-KW"/>
</dbReference>
<dbReference type="InterPro" id="IPR027118">
    <property type="entry name" value="MGP"/>
</dbReference>
<evidence type="ECO:0000256" key="6">
    <source>
        <dbReference type="ARBA" id="ARBA00022525"/>
    </source>
</evidence>
<keyword evidence="6" id="KW-0964">Secreted</keyword>
<dbReference type="OrthoDB" id="9950568at2759"/>
<dbReference type="GO" id="GO:0005576">
    <property type="term" value="C:extracellular region"/>
    <property type="evidence" value="ECO:0007669"/>
    <property type="project" value="UniProtKB-SubCell"/>
</dbReference>
<comment type="subcellular location">
    <subcellularLocation>
        <location evidence="1">Secreted</location>
    </subcellularLocation>
</comment>
<feature type="compositionally biased region" description="Basic residues" evidence="12">
    <location>
        <begin position="103"/>
        <end position="120"/>
    </location>
</feature>
<evidence type="ECO:0000256" key="3">
    <source>
        <dbReference type="ARBA" id="ARBA00017145"/>
    </source>
</evidence>